<name>A0A853JHD4_9GAMM</name>
<evidence type="ECO:0000313" key="3">
    <source>
        <dbReference type="EMBL" id="NZA27818.1"/>
    </source>
</evidence>
<dbReference type="Proteomes" id="UP000578091">
    <property type="component" value="Unassembled WGS sequence"/>
</dbReference>
<keyword evidence="4" id="KW-1185">Reference proteome</keyword>
<dbReference type="RefSeq" id="WP_180679580.1">
    <property type="nucleotide sequence ID" value="NZ_JACCKA010000086.1"/>
</dbReference>
<dbReference type="Pfam" id="PF04304">
    <property type="entry name" value="DUF454"/>
    <property type="match status" value="1"/>
</dbReference>
<dbReference type="AlphaFoldDB" id="A0A853JHD4"/>
<accession>A0A853JHD4</accession>
<organism evidence="3 4">
    <name type="scientific">Luteimonas salinisoli</name>
    <dbReference type="NCBI Taxonomy" id="2752307"/>
    <lineage>
        <taxon>Bacteria</taxon>
        <taxon>Pseudomonadati</taxon>
        <taxon>Pseudomonadota</taxon>
        <taxon>Gammaproteobacteria</taxon>
        <taxon>Lysobacterales</taxon>
        <taxon>Lysobacteraceae</taxon>
        <taxon>Luteimonas</taxon>
    </lineage>
</organism>
<comment type="caution">
    <text evidence="3">The sequence shown here is derived from an EMBL/GenBank/DDBJ whole genome shotgun (WGS) entry which is preliminary data.</text>
</comment>
<keyword evidence="1" id="KW-1003">Cell membrane</keyword>
<dbReference type="GO" id="GO:0005886">
    <property type="term" value="C:plasma membrane"/>
    <property type="evidence" value="ECO:0007669"/>
    <property type="project" value="UniProtKB-SubCell"/>
</dbReference>
<dbReference type="PANTHER" id="PTHR35813">
    <property type="entry name" value="INNER MEMBRANE PROTEIN YBAN"/>
    <property type="match status" value="1"/>
</dbReference>
<dbReference type="PANTHER" id="PTHR35813:SF1">
    <property type="entry name" value="INNER MEMBRANE PROTEIN YBAN"/>
    <property type="match status" value="1"/>
</dbReference>
<protein>
    <recommendedName>
        <fullName evidence="1">Inner membrane protein</fullName>
    </recommendedName>
</protein>
<evidence type="ECO:0000256" key="2">
    <source>
        <dbReference type="SAM" id="Phobius"/>
    </source>
</evidence>
<keyword evidence="1 2" id="KW-0472">Membrane</keyword>
<feature type="transmembrane region" description="Helical" evidence="2">
    <location>
        <begin position="81"/>
        <end position="99"/>
    </location>
</feature>
<dbReference type="InterPro" id="IPR007401">
    <property type="entry name" value="DUF454"/>
</dbReference>
<feature type="transmembrane region" description="Helical" evidence="2">
    <location>
        <begin position="12"/>
        <end position="45"/>
    </location>
</feature>
<reference evidence="3 4" key="1">
    <citation type="submission" date="2020-07" db="EMBL/GenBank/DDBJ databases">
        <title>Luteimonas sp. SJ-92.</title>
        <authorList>
            <person name="Huang X.-X."/>
            <person name="Xu L."/>
            <person name="Sun J.-Q."/>
        </authorList>
    </citation>
    <scope>NUCLEOTIDE SEQUENCE [LARGE SCALE GENOMIC DNA]</scope>
    <source>
        <strain evidence="3 4">SJ-92</strain>
    </source>
</reference>
<sequence length="144" mass="16325">MAERIRFRWAWWLLAYVSLGLGVLGVILPGLPTTPFILLAAWAAARGSRRLQRRLLSHPHFGPMIRNWRRHGAVERRSKRLALATMAVCAVLLAVLMPLNPAHRWWMTALPIACMAIVGTWLWLRPEPPAPSSSSRPSRARLRP</sequence>
<gene>
    <name evidence="3" type="ORF">H0E84_15680</name>
</gene>
<keyword evidence="2" id="KW-1133">Transmembrane helix</keyword>
<feature type="transmembrane region" description="Helical" evidence="2">
    <location>
        <begin position="105"/>
        <end position="124"/>
    </location>
</feature>
<keyword evidence="1" id="KW-0997">Cell inner membrane</keyword>
<keyword evidence="2" id="KW-0812">Transmembrane</keyword>
<comment type="subcellular location">
    <subcellularLocation>
        <location evidence="1">Cell inner membrane</location>
        <topology evidence="1">Multi-pass membrane protein</topology>
    </subcellularLocation>
</comment>
<dbReference type="EMBL" id="JACCKA010000086">
    <property type="protein sequence ID" value="NZA27818.1"/>
    <property type="molecule type" value="Genomic_DNA"/>
</dbReference>
<dbReference type="PIRSF" id="PIRSF016789">
    <property type="entry name" value="DUF454"/>
    <property type="match status" value="1"/>
</dbReference>
<evidence type="ECO:0000313" key="4">
    <source>
        <dbReference type="Proteomes" id="UP000578091"/>
    </source>
</evidence>
<evidence type="ECO:0000256" key="1">
    <source>
        <dbReference type="PIRNR" id="PIRNR016789"/>
    </source>
</evidence>
<proteinExistence type="predicted"/>